<keyword evidence="1" id="KW-0812">Transmembrane</keyword>
<evidence type="ECO:0000313" key="3">
    <source>
        <dbReference type="Proteomes" id="UP000230340"/>
    </source>
</evidence>
<reference evidence="3" key="1">
    <citation type="submission" date="2017-09" db="EMBL/GenBank/DDBJ databases">
        <title>Depth-based differentiation of microbial function through sediment-hosted aquifers and enrichment of novel symbionts in the deep terrestrial subsurface.</title>
        <authorList>
            <person name="Probst A.J."/>
            <person name="Ladd B."/>
            <person name="Jarett J.K."/>
            <person name="Geller-Mcgrath D.E."/>
            <person name="Sieber C.M.K."/>
            <person name="Emerson J.B."/>
            <person name="Anantharaman K."/>
            <person name="Thomas B.C."/>
            <person name="Malmstrom R."/>
            <person name="Stieglmeier M."/>
            <person name="Klingl A."/>
            <person name="Woyke T."/>
            <person name="Ryan C.M."/>
            <person name="Banfield J.F."/>
        </authorList>
    </citation>
    <scope>NUCLEOTIDE SEQUENCE [LARGE SCALE GENOMIC DNA]</scope>
</reference>
<evidence type="ECO:0000256" key="1">
    <source>
        <dbReference type="SAM" id="Phobius"/>
    </source>
</evidence>
<feature type="transmembrane region" description="Helical" evidence="1">
    <location>
        <begin position="60"/>
        <end position="81"/>
    </location>
</feature>
<evidence type="ECO:0000313" key="2">
    <source>
        <dbReference type="EMBL" id="PIS23121.1"/>
    </source>
</evidence>
<organism evidence="2 3">
    <name type="scientific">candidate division WWE3 bacterium CG08_land_8_20_14_0_20_40_13</name>
    <dbReference type="NCBI Taxonomy" id="1975084"/>
    <lineage>
        <taxon>Bacteria</taxon>
        <taxon>Katanobacteria</taxon>
    </lineage>
</organism>
<feature type="transmembrane region" description="Helical" evidence="1">
    <location>
        <begin position="7"/>
        <end position="27"/>
    </location>
</feature>
<dbReference type="Proteomes" id="UP000230340">
    <property type="component" value="Unassembled WGS sequence"/>
</dbReference>
<name>A0A2H0XE40_UNCKA</name>
<keyword evidence="1" id="KW-1133">Transmembrane helix</keyword>
<gene>
    <name evidence="2" type="ORF">COT49_01825</name>
</gene>
<comment type="caution">
    <text evidence="2">The sequence shown here is derived from an EMBL/GenBank/DDBJ whole genome shotgun (WGS) entry which is preliminary data.</text>
</comment>
<keyword evidence="1" id="KW-0472">Membrane</keyword>
<accession>A0A2H0XE40</accession>
<dbReference type="EMBL" id="PEYT01000013">
    <property type="protein sequence ID" value="PIS23121.1"/>
    <property type="molecule type" value="Genomic_DNA"/>
</dbReference>
<sequence length="84" mass="9994">MLMKKDWFQYTLLILVLVAGVYLYRLYPGSLQRFYIVCATSILYVAWGIYYHLMHERLQLWIVTEYLLMASLVIAFFAFSLKLG</sequence>
<feature type="transmembrane region" description="Helical" evidence="1">
    <location>
        <begin position="33"/>
        <end position="53"/>
    </location>
</feature>
<dbReference type="AlphaFoldDB" id="A0A2H0XE40"/>
<protein>
    <submittedName>
        <fullName evidence="2">Uncharacterized protein</fullName>
    </submittedName>
</protein>
<proteinExistence type="predicted"/>